<evidence type="ECO:0000313" key="2">
    <source>
        <dbReference type="EMBL" id="ART31164.1"/>
    </source>
</evidence>
<accession>A0A1Y0B1B2</accession>
<feature type="transmembrane region" description="Helical" evidence="1">
    <location>
        <begin position="12"/>
        <end position="30"/>
    </location>
</feature>
<organism evidence="2">
    <name type="scientific">Utricularia reniformis</name>
    <dbReference type="NCBI Taxonomy" id="192314"/>
    <lineage>
        <taxon>Eukaryota</taxon>
        <taxon>Viridiplantae</taxon>
        <taxon>Streptophyta</taxon>
        <taxon>Embryophyta</taxon>
        <taxon>Tracheophyta</taxon>
        <taxon>Spermatophyta</taxon>
        <taxon>Magnoliopsida</taxon>
        <taxon>eudicotyledons</taxon>
        <taxon>Gunneridae</taxon>
        <taxon>Pentapetalae</taxon>
        <taxon>asterids</taxon>
        <taxon>lamiids</taxon>
        <taxon>Lamiales</taxon>
        <taxon>Lentibulariaceae</taxon>
        <taxon>Utricularia</taxon>
    </lineage>
</organism>
<keyword evidence="1" id="KW-0812">Transmembrane</keyword>
<name>A0A1Y0B1B2_9LAMI</name>
<reference evidence="2" key="1">
    <citation type="submission" date="2017-03" db="EMBL/GenBank/DDBJ databases">
        <title>The mitochondrial genome of the carnivorous plant Utricularia reniformis (Lentibulariaceae): structure, comparative analysis and evolutionary landmarks.</title>
        <authorList>
            <person name="Silva S.R."/>
            <person name="Alvarenga D.O."/>
            <person name="Michael T.P."/>
            <person name="Miranda V.F.O."/>
            <person name="Varani A.M."/>
        </authorList>
    </citation>
    <scope>NUCLEOTIDE SEQUENCE</scope>
</reference>
<feature type="transmembrane region" description="Helical" evidence="1">
    <location>
        <begin position="42"/>
        <end position="64"/>
    </location>
</feature>
<sequence>MKGMPQGYPSSQMSLLVLIRIYIDLVFSVLDLKSRKGLFMELLSRFFGPVLSFLIYLKSLSAALRAQSRPVSRRPYPLFPTQGRMGPYGMKSMGGSAK</sequence>
<dbReference type="EMBL" id="KY774314">
    <property type="protein sequence ID" value="ART31164.1"/>
    <property type="molecule type" value="Genomic_DNA"/>
</dbReference>
<gene>
    <name evidence="2" type="ORF">AEK19_MT0941</name>
</gene>
<keyword evidence="2" id="KW-0496">Mitochondrion</keyword>
<keyword evidence="1" id="KW-0472">Membrane</keyword>
<dbReference type="AlphaFoldDB" id="A0A1Y0B1B2"/>
<evidence type="ECO:0000256" key="1">
    <source>
        <dbReference type="SAM" id="Phobius"/>
    </source>
</evidence>
<geneLocation type="mitochondrion" evidence="2"/>
<protein>
    <submittedName>
        <fullName evidence="2">Uncharacterized protein</fullName>
    </submittedName>
</protein>
<proteinExistence type="predicted"/>
<keyword evidence="1" id="KW-1133">Transmembrane helix</keyword>